<name>A0ABR4UP33_9FLAO</name>
<evidence type="ECO:0000313" key="2">
    <source>
        <dbReference type="Proteomes" id="UP000028719"/>
    </source>
</evidence>
<accession>A0ABR4UP33</accession>
<dbReference type="EMBL" id="JPRI01000002">
    <property type="protein sequence ID" value="KFF26880.1"/>
    <property type="molecule type" value="Genomic_DNA"/>
</dbReference>
<sequence length="130" mass="14742">MVSALDEGSFLINPSDGFTDETIPVEYNDIYFTITSISLSQDSKGANAGPYYVAKFDFTFPYYLGCEEFLERFKYISEVRFTLNTGEVVRLNKNDIALNKPMEAEIQTSLMTVGYSISVSRLLPFKLKNE</sequence>
<evidence type="ECO:0000313" key="1">
    <source>
        <dbReference type="EMBL" id="KFF26880.1"/>
    </source>
</evidence>
<reference evidence="1 2" key="1">
    <citation type="submission" date="2014-07" db="EMBL/GenBank/DDBJ databases">
        <title>Genome of Chryseobacterium vrystaatense LMG 22846.</title>
        <authorList>
            <person name="Pipes S.E."/>
            <person name="Stropko S.J."/>
            <person name="Newman J.D."/>
        </authorList>
    </citation>
    <scope>NUCLEOTIDE SEQUENCE [LARGE SCALE GENOMIC DNA]</scope>
    <source>
        <strain evidence="1 2">LMG 22846</strain>
    </source>
</reference>
<dbReference type="Proteomes" id="UP000028719">
    <property type="component" value="Unassembled WGS sequence"/>
</dbReference>
<proteinExistence type="predicted"/>
<protein>
    <recommendedName>
        <fullName evidence="3">Immunity protein 50</fullName>
    </recommendedName>
</protein>
<organism evidence="1 2">
    <name type="scientific">Chryseobacterium vrystaatense</name>
    <dbReference type="NCBI Taxonomy" id="307480"/>
    <lineage>
        <taxon>Bacteria</taxon>
        <taxon>Pseudomonadati</taxon>
        <taxon>Bacteroidota</taxon>
        <taxon>Flavobacteriia</taxon>
        <taxon>Flavobacteriales</taxon>
        <taxon>Weeksellaceae</taxon>
        <taxon>Chryseobacterium group</taxon>
        <taxon>Chryseobacterium</taxon>
    </lineage>
</organism>
<evidence type="ECO:0008006" key="3">
    <source>
        <dbReference type="Google" id="ProtNLM"/>
    </source>
</evidence>
<keyword evidence="2" id="KW-1185">Reference proteome</keyword>
<comment type="caution">
    <text evidence="1">The sequence shown here is derived from an EMBL/GenBank/DDBJ whole genome shotgun (WGS) entry which is preliminary data.</text>
</comment>
<gene>
    <name evidence="1" type="ORF">IW16_06275</name>
</gene>